<gene>
    <name evidence="2" type="ORF">N4264_17200</name>
</gene>
<organism evidence="2 3">
    <name type="scientific">Tahibacter amnicola</name>
    <dbReference type="NCBI Taxonomy" id="2976241"/>
    <lineage>
        <taxon>Bacteria</taxon>
        <taxon>Pseudomonadati</taxon>
        <taxon>Pseudomonadota</taxon>
        <taxon>Gammaproteobacteria</taxon>
        <taxon>Lysobacterales</taxon>
        <taxon>Rhodanobacteraceae</taxon>
        <taxon>Tahibacter</taxon>
    </lineage>
</organism>
<protein>
    <submittedName>
        <fullName evidence="2">Uncharacterized protein</fullName>
    </submittedName>
</protein>
<dbReference type="Proteomes" id="UP001064632">
    <property type="component" value="Chromosome"/>
</dbReference>
<sequence>MQTRWYEVPTAWLVIAVLGATVIGSAWLIHAAMAQRDRNVIEHSRSSMPPAQKPETAH</sequence>
<dbReference type="EMBL" id="CP104694">
    <property type="protein sequence ID" value="UXI66477.1"/>
    <property type="molecule type" value="Genomic_DNA"/>
</dbReference>
<keyword evidence="1" id="KW-0812">Transmembrane</keyword>
<keyword evidence="1" id="KW-0472">Membrane</keyword>
<proteinExistence type="predicted"/>
<keyword evidence="3" id="KW-1185">Reference proteome</keyword>
<feature type="transmembrane region" description="Helical" evidence="1">
    <location>
        <begin position="12"/>
        <end position="29"/>
    </location>
</feature>
<reference evidence="2" key="1">
    <citation type="submission" date="2022-09" db="EMBL/GenBank/DDBJ databases">
        <title>Tahibacter sp. nov., isolated from a fresh water.</title>
        <authorList>
            <person name="Baek J.H."/>
            <person name="Lee J.K."/>
            <person name="Kim J.M."/>
            <person name="Jeon C.O."/>
        </authorList>
    </citation>
    <scope>NUCLEOTIDE SEQUENCE</scope>
    <source>
        <strain evidence="2">W38</strain>
    </source>
</reference>
<name>A0ABY6BF13_9GAMM</name>
<accession>A0ABY6BF13</accession>
<evidence type="ECO:0000313" key="2">
    <source>
        <dbReference type="EMBL" id="UXI66477.1"/>
    </source>
</evidence>
<evidence type="ECO:0000313" key="3">
    <source>
        <dbReference type="Proteomes" id="UP001064632"/>
    </source>
</evidence>
<keyword evidence="1" id="KW-1133">Transmembrane helix</keyword>
<dbReference type="RefSeq" id="WP_261693461.1">
    <property type="nucleotide sequence ID" value="NZ_CP104694.1"/>
</dbReference>
<evidence type="ECO:0000256" key="1">
    <source>
        <dbReference type="SAM" id="Phobius"/>
    </source>
</evidence>